<sequence length="73" mass="8513">MGLKPFNMVLIHKRNRCLINNLALTCLIHHNSYPYKTPDGDLLNTWTHILHMSRQLLLKNPLSSGNWIELHLV</sequence>
<reference evidence="1" key="1">
    <citation type="submission" date="2013-07" db="EMBL/GenBank/DDBJ databases">
        <title>The genome of Eucalyptus grandis.</title>
        <authorList>
            <person name="Schmutz J."/>
            <person name="Hayes R."/>
            <person name="Myburg A."/>
            <person name="Tuskan G."/>
            <person name="Grattapaglia D."/>
            <person name="Rokhsar D.S."/>
        </authorList>
    </citation>
    <scope>NUCLEOTIDE SEQUENCE</scope>
    <source>
        <tissue evidence="1">Leaf extractions</tissue>
    </source>
</reference>
<dbReference type="EMBL" id="KK198762">
    <property type="protein sequence ID" value="KCW51567.1"/>
    <property type="molecule type" value="Genomic_DNA"/>
</dbReference>
<protein>
    <submittedName>
        <fullName evidence="1">Uncharacterized protein</fullName>
    </submittedName>
</protein>
<dbReference type="Gramene" id="KCW51567">
    <property type="protein sequence ID" value="KCW51567"/>
    <property type="gene ID" value="EUGRSUZ_J01071"/>
</dbReference>
<name>A0A059ABW2_EUCGR</name>
<proteinExistence type="predicted"/>
<dbReference type="InParanoid" id="A0A059ABW2"/>
<gene>
    <name evidence="1" type="ORF">EUGRSUZ_J01071</name>
</gene>
<evidence type="ECO:0000313" key="1">
    <source>
        <dbReference type="EMBL" id="KCW51567.1"/>
    </source>
</evidence>
<dbReference type="AlphaFoldDB" id="A0A059ABW2"/>
<organism evidence="1">
    <name type="scientific">Eucalyptus grandis</name>
    <name type="common">Flooded gum</name>
    <dbReference type="NCBI Taxonomy" id="71139"/>
    <lineage>
        <taxon>Eukaryota</taxon>
        <taxon>Viridiplantae</taxon>
        <taxon>Streptophyta</taxon>
        <taxon>Embryophyta</taxon>
        <taxon>Tracheophyta</taxon>
        <taxon>Spermatophyta</taxon>
        <taxon>Magnoliopsida</taxon>
        <taxon>eudicotyledons</taxon>
        <taxon>Gunneridae</taxon>
        <taxon>Pentapetalae</taxon>
        <taxon>rosids</taxon>
        <taxon>malvids</taxon>
        <taxon>Myrtales</taxon>
        <taxon>Myrtaceae</taxon>
        <taxon>Myrtoideae</taxon>
        <taxon>Eucalypteae</taxon>
        <taxon>Eucalyptus</taxon>
    </lineage>
</organism>
<accession>A0A059ABW2</accession>